<keyword evidence="3" id="KW-1185">Reference proteome</keyword>
<accession>A0A9W6WLU9</accession>
<dbReference type="Proteomes" id="UP001165083">
    <property type="component" value="Unassembled WGS sequence"/>
</dbReference>
<evidence type="ECO:0000256" key="1">
    <source>
        <dbReference type="SAM" id="MobiDB-lite"/>
    </source>
</evidence>
<organism evidence="2 3">
    <name type="scientific">Phytophthora lilii</name>
    <dbReference type="NCBI Taxonomy" id="2077276"/>
    <lineage>
        <taxon>Eukaryota</taxon>
        <taxon>Sar</taxon>
        <taxon>Stramenopiles</taxon>
        <taxon>Oomycota</taxon>
        <taxon>Peronosporomycetes</taxon>
        <taxon>Peronosporales</taxon>
        <taxon>Peronosporaceae</taxon>
        <taxon>Phytophthora</taxon>
    </lineage>
</organism>
<dbReference type="OrthoDB" id="10454466at2759"/>
<reference evidence="2" key="1">
    <citation type="submission" date="2023-04" db="EMBL/GenBank/DDBJ databases">
        <title>Phytophthora lilii NBRC 32176.</title>
        <authorList>
            <person name="Ichikawa N."/>
            <person name="Sato H."/>
            <person name="Tonouchi N."/>
        </authorList>
    </citation>
    <scope>NUCLEOTIDE SEQUENCE</scope>
    <source>
        <strain evidence="2">NBRC 32176</strain>
    </source>
</reference>
<feature type="compositionally biased region" description="Basic and acidic residues" evidence="1">
    <location>
        <begin position="270"/>
        <end position="294"/>
    </location>
</feature>
<feature type="region of interest" description="Disordered" evidence="1">
    <location>
        <begin position="259"/>
        <end position="306"/>
    </location>
</feature>
<proteinExistence type="predicted"/>
<protein>
    <submittedName>
        <fullName evidence="2">Unnamed protein product</fullName>
    </submittedName>
</protein>
<comment type="caution">
    <text evidence="2">The sequence shown here is derived from an EMBL/GenBank/DDBJ whole genome shotgun (WGS) entry which is preliminary data.</text>
</comment>
<dbReference type="AlphaFoldDB" id="A0A9W6WLU9"/>
<gene>
    <name evidence="2" type="ORF">Plil01_000692200</name>
</gene>
<evidence type="ECO:0000313" key="2">
    <source>
        <dbReference type="EMBL" id="GMF18492.1"/>
    </source>
</evidence>
<sequence length="306" mass="34061">MQHEAVVLSIEHVVLQDEHHIHDNAHKAQRELDGVSRHGRPVVGRRGIQHLLCDGQESSGNVQQHVPDGPPHRGLALVVQRDLREALDQRRHEFHVAQQVQQVERVHRRVLPVAREEHRESEEHRSEHCASCPEDRGLADRLAAPRVDGALEERHGYEHGGVHREEDVVELHGVAVAAVAPHVLLLHALAVVEGHVEDRVAREAQHVEHGVVQRQPHDAAALAVQEHLRVEAHAPAEEVDPAHDAGHAVPGPRDVRVGVQRQPEQQPEQQDQRRDDERAAVHGQRHEGEAHGARTTEQVVLAALSG</sequence>
<feature type="compositionally biased region" description="Low complexity" evidence="1">
    <location>
        <begin position="260"/>
        <end position="269"/>
    </location>
</feature>
<dbReference type="EMBL" id="BSXW01000318">
    <property type="protein sequence ID" value="GMF18492.1"/>
    <property type="molecule type" value="Genomic_DNA"/>
</dbReference>
<evidence type="ECO:0000313" key="3">
    <source>
        <dbReference type="Proteomes" id="UP001165083"/>
    </source>
</evidence>
<name>A0A9W6WLU9_9STRA</name>